<dbReference type="Pfam" id="PF00083">
    <property type="entry name" value="Sugar_tr"/>
    <property type="match status" value="2"/>
</dbReference>
<evidence type="ECO:0000259" key="7">
    <source>
        <dbReference type="PROSITE" id="PS50850"/>
    </source>
</evidence>
<protein>
    <submittedName>
        <fullName evidence="8">Phosphate transporter</fullName>
    </submittedName>
</protein>
<feature type="transmembrane region" description="Helical" evidence="6">
    <location>
        <begin position="396"/>
        <end position="413"/>
    </location>
</feature>
<feature type="transmembrane region" description="Helical" evidence="6">
    <location>
        <begin position="84"/>
        <end position="103"/>
    </location>
</feature>
<dbReference type="Proteomes" id="UP000799302">
    <property type="component" value="Unassembled WGS sequence"/>
</dbReference>
<evidence type="ECO:0000256" key="1">
    <source>
        <dbReference type="ARBA" id="ARBA00004141"/>
    </source>
</evidence>
<dbReference type="PROSITE" id="PS50850">
    <property type="entry name" value="MFS"/>
    <property type="match status" value="1"/>
</dbReference>
<feature type="transmembrane region" description="Helical" evidence="6">
    <location>
        <begin position="109"/>
        <end position="129"/>
    </location>
</feature>
<dbReference type="OrthoDB" id="433512at2759"/>
<keyword evidence="4 6" id="KW-1133">Transmembrane helix</keyword>
<feature type="transmembrane region" description="Helical" evidence="6">
    <location>
        <begin position="213"/>
        <end position="232"/>
    </location>
</feature>
<feature type="transmembrane region" description="Helical" evidence="6">
    <location>
        <begin position="461"/>
        <end position="484"/>
    </location>
</feature>
<dbReference type="GO" id="GO:0016020">
    <property type="term" value="C:membrane"/>
    <property type="evidence" value="ECO:0007669"/>
    <property type="project" value="UniProtKB-SubCell"/>
</dbReference>
<dbReference type="InterPro" id="IPR036259">
    <property type="entry name" value="MFS_trans_sf"/>
</dbReference>
<feature type="transmembrane region" description="Helical" evidence="6">
    <location>
        <begin position="496"/>
        <end position="516"/>
    </location>
</feature>
<feature type="transmembrane region" description="Helical" evidence="6">
    <location>
        <begin position="425"/>
        <end position="449"/>
    </location>
</feature>
<keyword evidence="3 6" id="KW-0812">Transmembrane</keyword>
<dbReference type="InterPro" id="IPR020846">
    <property type="entry name" value="MFS_dom"/>
</dbReference>
<dbReference type="InterPro" id="IPR005829">
    <property type="entry name" value="Sugar_transporter_CS"/>
</dbReference>
<dbReference type="InterPro" id="IPR005828">
    <property type="entry name" value="MFS_sugar_transport-like"/>
</dbReference>
<feature type="transmembrane region" description="Helical" evidence="6">
    <location>
        <begin position="150"/>
        <end position="172"/>
    </location>
</feature>
<gene>
    <name evidence="8" type="ORF">BT63DRAFT_281959</name>
</gene>
<proteinExistence type="predicted"/>
<dbReference type="PROSITE" id="PS00217">
    <property type="entry name" value="SUGAR_TRANSPORT_2"/>
    <property type="match status" value="1"/>
</dbReference>
<dbReference type="SUPFAM" id="SSF103473">
    <property type="entry name" value="MFS general substrate transporter"/>
    <property type="match status" value="1"/>
</dbReference>
<feature type="transmembrane region" description="Helical" evidence="6">
    <location>
        <begin position="53"/>
        <end position="72"/>
    </location>
</feature>
<evidence type="ECO:0000256" key="5">
    <source>
        <dbReference type="ARBA" id="ARBA00023136"/>
    </source>
</evidence>
<dbReference type="PANTHER" id="PTHR23511">
    <property type="entry name" value="SYNAPTIC VESICLE GLYCOPROTEIN 2"/>
    <property type="match status" value="1"/>
</dbReference>
<keyword evidence="5 6" id="KW-0472">Membrane</keyword>
<feature type="transmembrane region" description="Helical" evidence="6">
    <location>
        <begin position="369"/>
        <end position="389"/>
    </location>
</feature>
<dbReference type="EMBL" id="MU004236">
    <property type="protein sequence ID" value="KAF2668632.1"/>
    <property type="molecule type" value="Genomic_DNA"/>
</dbReference>
<dbReference type="AlphaFoldDB" id="A0A6A6U8Y0"/>
<comment type="subcellular location">
    <subcellularLocation>
        <location evidence="1">Membrane</location>
        <topology evidence="1">Multi-pass membrane protein</topology>
    </subcellularLocation>
</comment>
<dbReference type="GO" id="GO:0022857">
    <property type="term" value="F:transmembrane transporter activity"/>
    <property type="evidence" value="ECO:0007669"/>
    <property type="project" value="InterPro"/>
</dbReference>
<accession>A0A6A6U8Y0</accession>
<evidence type="ECO:0000256" key="2">
    <source>
        <dbReference type="ARBA" id="ARBA00022448"/>
    </source>
</evidence>
<feature type="transmembrane region" description="Helical" evidence="6">
    <location>
        <begin position="302"/>
        <end position="322"/>
    </location>
</feature>
<evidence type="ECO:0000256" key="4">
    <source>
        <dbReference type="ARBA" id="ARBA00022989"/>
    </source>
</evidence>
<feature type="domain" description="Major facilitator superfamily (MFS) profile" evidence="7">
    <location>
        <begin position="12"/>
        <end position="520"/>
    </location>
</feature>
<keyword evidence="2" id="KW-0813">Transport</keyword>
<evidence type="ECO:0000256" key="6">
    <source>
        <dbReference type="SAM" id="Phobius"/>
    </source>
</evidence>
<keyword evidence="9" id="KW-1185">Reference proteome</keyword>
<evidence type="ECO:0000313" key="8">
    <source>
        <dbReference type="EMBL" id="KAF2668632.1"/>
    </source>
</evidence>
<evidence type="ECO:0000313" key="9">
    <source>
        <dbReference type="Proteomes" id="UP000799302"/>
    </source>
</evidence>
<organism evidence="8 9">
    <name type="scientific">Microthyrium microscopicum</name>
    <dbReference type="NCBI Taxonomy" id="703497"/>
    <lineage>
        <taxon>Eukaryota</taxon>
        <taxon>Fungi</taxon>
        <taxon>Dikarya</taxon>
        <taxon>Ascomycota</taxon>
        <taxon>Pezizomycotina</taxon>
        <taxon>Dothideomycetes</taxon>
        <taxon>Dothideomycetes incertae sedis</taxon>
        <taxon>Microthyriales</taxon>
        <taxon>Microthyriaceae</taxon>
        <taxon>Microthyrium</taxon>
    </lineage>
</organism>
<sequence>MIDMRRSFNYRVWAVAASGFFTDSYNLFATNTTLPSIAYVFWPNELKTGRDTLINAMTILGSILGQIAFGYFADKYGRTRLYGLELIIVVFSTIGVASCSTGYSDMSVLGWLCVWRFVMGIGIGAEYPLSAVITSEWSATQQRGRMLASVFLMQPIGQIVSQIVGLGVLYGWHASNDLRTLCPTAAATQASNFNATAPNVIECTKSIDSTWRIVTGVGAAPAVIAIAFRFLIWDSGLYDLEVKRHGPRALANTARIYPEDPDTQQEFEIHNGVYANNEAIQYTQFSRADLYRFFIEEENYKYLVGTSACWFLLDFAFFGLGMGNPRTLAKLFANKPVPESYKQNPSWNVDAWHPENTIFDVLSKTAFQSLYVVSISSLAGSIFFIFFVNRFSRRKWLIWSFGILSILFIVAGATWKPLFEKKGRFFSIVLIALCHFAFNAGANTLTFMIPSEIFPTTYRSFCHGISAAAGKLGSVIVLAILNNIDAANPATFKQTAIFVSFGGVMALGALFAWLYIPNVQEIVREEGGIRRMENMTLENLGQGKIMAPRDDLPIGLRERVRRR</sequence>
<evidence type="ECO:0000256" key="3">
    <source>
        <dbReference type="ARBA" id="ARBA00022692"/>
    </source>
</evidence>
<dbReference type="PANTHER" id="PTHR23511:SF34">
    <property type="entry name" value="SYNAPTIC VESICLE GLYCOPROTEIN 2"/>
    <property type="match status" value="1"/>
</dbReference>
<name>A0A6A6U8Y0_9PEZI</name>
<dbReference type="Gene3D" id="1.20.1250.20">
    <property type="entry name" value="MFS general substrate transporter like domains"/>
    <property type="match status" value="2"/>
</dbReference>
<reference evidence="8" key="1">
    <citation type="journal article" date="2020" name="Stud. Mycol.">
        <title>101 Dothideomycetes genomes: a test case for predicting lifestyles and emergence of pathogens.</title>
        <authorList>
            <person name="Haridas S."/>
            <person name="Albert R."/>
            <person name="Binder M."/>
            <person name="Bloem J."/>
            <person name="Labutti K."/>
            <person name="Salamov A."/>
            <person name="Andreopoulos B."/>
            <person name="Baker S."/>
            <person name="Barry K."/>
            <person name="Bills G."/>
            <person name="Bluhm B."/>
            <person name="Cannon C."/>
            <person name="Castanera R."/>
            <person name="Culley D."/>
            <person name="Daum C."/>
            <person name="Ezra D."/>
            <person name="Gonzalez J."/>
            <person name="Henrissat B."/>
            <person name="Kuo A."/>
            <person name="Liang C."/>
            <person name="Lipzen A."/>
            <person name="Lutzoni F."/>
            <person name="Magnuson J."/>
            <person name="Mondo S."/>
            <person name="Nolan M."/>
            <person name="Ohm R."/>
            <person name="Pangilinan J."/>
            <person name="Park H.-J."/>
            <person name="Ramirez L."/>
            <person name="Alfaro M."/>
            <person name="Sun H."/>
            <person name="Tritt A."/>
            <person name="Yoshinaga Y."/>
            <person name="Zwiers L.-H."/>
            <person name="Turgeon B."/>
            <person name="Goodwin S."/>
            <person name="Spatafora J."/>
            <person name="Crous P."/>
            <person name="Grigoriev I."/>
        </authorList>
    </citation>
    <scope>NUCLEOTIDE SEQUENCE</scope>
    <source>
        <strain evidence="8">CBS 115976</strain>
    </source>
</reference>